<dbReference type="Proteomes" id="UP000059188">
    <property type="component" value="Unassembled WGS sequence"/>
</dbReference>
<dbReference type="PROSITE" id="PS51257">
    <property type="entry name" value="PROKAR_LIPOPROTEIN"/>
    <property type="match status" value="1"/>
</dbReference>
<dbReference type="EMBL" id="LN679102">
    <property type="protein sequence ID" value="CEL58287.1"/>
    <property type="molecule type" value="Genomic_DNA"/>
</dbReference>
<keyword evidence="2" id="KW-1185">Reference proteome</keyword>
<proteinExistence type="predicted"/>
<protein>
    <submittedName>
        <fullName evidence="1">Uncharacterized protein</fullName>
    </submittedName>
</protein>
<evidence type="ECO:0000313" key="2">
    <source>
        <dbReference type="Proteomes" id="UP000059188"/>
    </source>
</evidence>
<organism evidence="1 2">
    <name type="scientific">Thanatephorus cucumeris (strain AG1-IB / isolate 7/3/14)</name>
    <name type="common">Lettuce bottom rot fungus</name>
    <name type="synonym">Rhizoctonia solani</name>
    <dbReference type="NCBI Taxonomy" id="1108050"/>
    <lineage>
        <taxon>Eukaryota</taxon>
        <taxon>Fungi</taxon>
        <taxon>Dikarya</taxon>
        <taxon>Basidiomycota</taxon>
        <taxon>Agaricomycotina</taxon>
        <taxon>Agaricomycetes</taxon>
        <taxon>Cantharellales</taxon>
        <taxon>Ceratobasidiaceae</taxon>
        <taxon>Rhizoctonia</taxon>
        <taxon>Rhizoctonia solani AG-1</taxon>
    </lineage>
</organism>
<dbReference type="OrthoDB" id="3267419at2759"/>
<accession>A0A0B7FQ46</accession>
<dbReference type="AlphaFoldDB" id="A0A0B7FQ46"/>
<evidence type="ECO:0000313" key="1">
    <source>
        <dbReference type="EMBL" id="CEL58287.1"/>
    </source>
</evidence>
<gene>
    <name evidence="1" type="ORF">RSOLAG1IB_03033</name>
</gene>
<name>A0A0B7FQ46_THACB</name>
<reference evidence="1 2" key="1">
    <citation type="submission" date="2014-11" db="EMBL/GenBank/DDBJ databases">
        <authorList>
            <person name="Wibberg Daniel"/>
        </authorList>
    </citation>
    <scope>NUCLEOTIDE SEQUENCE [LARGE SCALE GENOMIC DNA]</scope>
    <source>
        <strain evidence="1">Rhizoctonia solani AG1-IB 7/3/14</strain>
    </source>
</reference>
<sequence length="114" mass="12755">MKSIFHSTSALVYGCIVESFQSLPRRDRPSSQATHRLSQDISLVCLSIRTACLVDFCRIPSPQHTLPHLIDNLRKKDCPGCAHTFAIFDSLGGDVFFVNWTAGHLVLHQSKCRT</sequence>